<feature type="domain" description="Reverse transcriptase" evidence="2">
    <location>
        <begin position="1"/>
        <end position="216"/>
    </location>
</feature>
<evidence type="ECO:0000313" key="4">
    <source>
        <dbReference type="RefSeq" id="XP_048140783.1"/>
    </source>
</evidence>
<evidence type="ECO:0000256" key="1">
    <source>
        <dbReference type="SAM" id="Phobius"/>
    </source>
</evidence>
<dbReference type="Proteomes" id="UP000827889">
    <property type="component" value="Chromosome 9"/>
</dbReference>
<keyword evidence="1" id="KW-0812">Transmembrane</keyword>
<name>A0ABM3HW11_9MYRT</name>
<proteinExistence type="predicted"/>
<dbReference type="PANTHER" id="PTHR33116:SF78">
    <property type="entry name" value="OS12G0587133 PROTEIN"/>
    <property type="match status" value="1"/>
</dbReference>
<accession>A0ABM3HW11</accession>
<dbReference type="SUPFAM" id="SSF56672">
    <property type="entry name" value="DNA/RNA polymerases"/>
    <property type="match status" value="1"/>
</dbReference>
<reference evidence="4" key="1">
    <citation type="submission" date="2025-08" db="UniProtKB">
        <authorList>
            <consortium name="RefSeq"/>
        </authorList>
    </citation>
    <scope>IDENTIFICATION</scope>
    <source>
        <tissue evidence="4">Leaf</tissue>
    </source>
</reference>
<dbReference type="InterPro" id="IPR043502">
    <property type="entry name" value="DNA/RNA_pol_sf"/>
</dbReference>
<dbReference type="Pfam" id="PF13966">
    <property type="entry name" value="zf-RVT"/>
    <property type="match status" value="1"/>
</dbReference>
<gene>
    <name evidence="4" type="primary">LOC125316483</name>
</gene>
<dbReference type="PANTHER" id="PTHR33116">
    <property type="entry name" value="REVERSE TRANSCRIPTASE ZINC-BINDING DOMAIN-CONTAINING PROTEIN-RELATED-RELATED"/>
    <property type="match status" value="1"/>
</dbReference>
<sequence>MQNAFVKGRRIGDNILLAQELFSGFHHDPYLPKCAIKVDFRKAYDTVDWEFLRLVLHAFGFPVGFINLIMTCVTTPKFSISINGELHGFFASGRGLRQGDPMSAYLFTLVMEIFTGIINLQTRQPDFKFYWRCKATRLSHLFFADDVLIFTEANSNSVALIKAGLDRFSNWSGLRPNMSKSELFCSGGSPQLRHHLLSPMGFREGVLPIRYLGVPLISSRLSKGDCISLVNIITARARSWTQRFLSFAGRLLLVKTILHATQVFWASVFILPKSVLLRIEQILRQFLRKGPDLGTGGVKVSWDKACLPKEEGGLGIRRLSDCNKAAMLKHIWILFTDKESIWCKWIHSNFLKYKSFWVATRPTLCSWSWKKILDLRKDSEHLFRWRVGSGNISFWFDSWHTKGPLYKLFSDLDIYRSGISRKATVRDFLTTTHFPSRVNTVMGAWSDPMPSITPESQQDTLIRLGHSSGVFSSASAWDLFRRKGQVVQWHSFIWDRHLAPRYSFILWLITLNGLPTQVILLAYHRIAEGLCGFCNYRPDSIDHLFFGCSITNALALFWSAKCNFAWHNASWQDNLRWVMKHFRGHLFYQCIARFSFGALCHVMRTERNHILFRNKQLNLTAIKECLQKVVKDKATTFRRVDDIPVNRRIQISWGISSAIFD</sequence>
<dbReference type="Pfam" id="PF00078">
    <property type="entry name" value="RVT_1"/>
    <property type="match status" value="1"/>
</dbReference>
<dbReference type="PROSITE" id="PS50878">
    <property type="entry name" value="RT_POL"/>
    <property type="match status" value="1"/>
</dbReference>
<feature type="transmembrane region" description="Helical" evidence="1">
    <location>
        <begin position="51"/>
        <end position="70"/>
    </location>
</feature>
<organism evidence="3 4">
    <name type="scientific">Rhodamnia argentea</name>
    <dbReference type="NCBI Taxonomy" id="178133"/>
    <lineage>
        <taxon>Eukaryota</taxon>
        <taxon>Viridiplantae</taxon>
        <taxon>Streptophyta</taxon>
        <taxon>Embryophyta</taxon>
        <taxon>Tracheophyta</taxon>
        <taxon>Spermatophyta</taxon>
        <taxon>Magnoliopsida</taxon>
        <taxon>eudicotyledons</taxon>
        <taxon>Gunneridae</taxon>
        <taxon>Pentapetalae</taxon>
        <taxon>rosids</taxon>
        <taxon>malvids</taxon>
        <taxon>Myrtales</taxon>
        <taxon>Myrtaceae</taxon>
        <taxon>Myrtoideae</taxon>
        <taxon>Myrteae</taxon>
        <taxon>Australasian group</taxon>
        <taxon>Rhodamnia</taxon>
    </lineage>
</organism>
<keyword evidence="1" id="KW-1133">Transmembrane helix</keyword>
<dbReference type="GeneID" id="125316483"/>
<dbReference type="InterPro" id="IPR000477">
    <property type="entry name" value="RT_dom"/>
</dbReference>
<keyword evidence="3" id="KW-1185">Reference proteome</keyword>
<evidence type="ECO:0000259" key="2">
    <source>
        <dbReference type="PROSITE" id="PS50878"/>
    </source>
</evidence>
<protein>
    <submittedName>
        <fullName evidence="4">Uncharacterized protein LOC125316483</fullName>
    </submittedName>
</protein>
<dbReference type="InterPro" id="IPR026960">
    <property type="entry name" value="RVT-Znf"/>
</dbReference>
<dbReference type="RefSeq" id="XP_048140783.1">
    <property type="nucleotide sequence ID" value="XM_048284826.1"/>
</dbReference>
<dbReference type="CDD" id="cd01650">
    <property type="entry name" value="RT_nLTR_like"/>
    <property type="match status" value="1"/>
</dbReference>
<keyword evidence="1" id="KW-0472">Membrane</keyword>
<evidence type="ECO:0000313" key="3">
    <source>
        <dbReference type="Proteomes" id="UP000827889"/>
    </source>
</evidence>